<accession>A0ABN8PCZ6</accession>
<proteinExistence type="predicted"/>
<protein>
    <submittedName>
        <fullName evidence="1">Uncharacterized protein</fullName>
    </submittedName>
</protein>
<keyword evidence="2" id="KW-1185">Reference proteome</keyword>
<evidence type="ECO:0000313" key="2">
    <source>
        <dbReference type="Proteomes" id="UP001159427"/>
    </source>
</evidence>
<organism evidence="1 2">
    <name type="scientific">Porites evermanni</name>
    <dbReference type="NCBI Taxonomy" id="104178"/>
    <lineage>
        <taxon>Eukaryota</taxon>
        <taxon>Metazoa</taxon>
        <taxon>Cnidaria</taxon>
        <taxon>Anthozoa</taxon>
        <taxon>Hexacorallia</taxon>
        <taxon>Scleractinia</taxon>
        <taxon>Fungiina</taxon>
        <taxon>Poritidae</taxon>
        <taxon>Porites</taxon>
    </lineage>
</organism>
<dbReference type="EMBL" id="CALNXI010000814">
    <property type="protein sequence ID" value="CAH3141138.1"/>
    <property type="molecule type" value="Genomic_DNA"/>
</dbReference>
<evidence type="ECO:0000313" key="1">
    <source>
        <dbReference type="EMBL" id="CAH3141138.1"/>
    </source>
</evidence>
<comment type="caution">
    <text evidence="1">The sequence shown here is derived from an EMBL/GenBank/DDBJ whole genome shotgun (WGS) entry which is preliminary data.</text>
</comment>
<dbReference type="Proteomes" id="UP001159427">
    <property type="component" value="Unassembled WGS sequence"/>
</dbReference>
<sequence>MRWQLNIKIKDLSYRENNLLRNEKWGVFQNITKFITVVDGCKSSDDVVKCESCLTTINYTLKSSADLLLFIDSKRKVPYREDHKPYSKTLCKPRAEIFSGS</sequence>
<reference evidence="1 2" key="1">
    <citation type="submission" date="2022-05" db="EMBL/GenBank/DDBJ databases">
        <authorList>
            <consortium name="Genoscope - CEA"/>
            <person name="William W."/>
        </authorList>
    </citation>
    <scope>NUCLEOTIDE SEQUENCE [LARGE SCALE GENOMIC DNA]</scope>
</reference>
<name>A0ABN8PCZ6_9CNID</name>
<gene>
    <name evidence="1" type="ORF">PEVE_00042083</name>
</gene>